<name>A0ABU3V6S9_9ACTN</name>
<dbReference type="EMBL" id="JARAKF010000006">
    <property type="protein sequence ID" value="MDU9001886.1"/>
    <property type="molecule type" value="Genomic_DNA"/>
</dbReference>
<evidence type="ECO:0000259" key="3">
    <source>
        <dbReference type="SMART" id="SM00331"/>
    </source>
</evidence>
<feature type="domain" description="PPM-type phosphatase" evidence="3">
    <location>
        <begin position="437"/>
        <end position="622"/>
    </location>
</feature>
<feature type="region of interest" description="Disordered" evidence="2">
    <location>
        <begin position="303"/>
        <end position="331"/>
    </location>
</feature>
<dbReference type="CDD" id="cd16936">
    <property type="entry name" value="HATPase_RsbW-like"/>
    <property type="match status" value="1"/>
</dbReference>
<sequence length="782" mass="83227">MEPAMLAVLFEAHPEPGQFDSYRDYAAALQCTVGGGEPAERNEYRSATRDGWLMSLAVWAGKRVQTGRAARTEHPGSRREALGSLFDYRLRTGEVAFDTRAAPSPHTPQPDSAGEEGSAVTVLSMAGQEACHALDNPRQCAERLGLGSTNQGLAAWDLFESLDQPGEAVILLSWQSQQAARAFEREHELPAGTRLQRVHVSSDRRATGSPSSAAQRHLTLQPLHGQTADDGERERLRLLADAGATVGATLDLVSTAQALADVLVPRLADAATVDVLDDVVRGEACPLARRTLRRVASAMALKSGSALDGQSRSTPRCPPLPSTNTPLQGPALSMSPTGGMFTEIFGHDALNSRYIRDLAVHSVTVVPLSARAAGLGLLTVYRWREPHGLLQEGDLDLLQELARRAATALENAQTYACERDTAVALRRATLPLSVPRTPALEVRHGFDPACADGRWYDVIRLPGARTALVVGDSTALGASAAVAAVRLRSAIRALAALETPPQELLTRLNDLAVDLAPCPPDDQERLRSTCLYLVYDPVRPDVTFASAGHCPPVVASPGSGPHALHEVQGPGLGEPGAKYSEVRLSVEPDTLLALAALPEPGDPSAALQAALEAPGLELDARFQAAAHALAPSWPAAAPLLIARTSLLGPDQTASWALASDIAIVATARALVDRQLDAWGIGKDIKFVTVLIVSELVTNAVRHASAPIMLRLIRRETLFCEVSDGSSVAPYLQHAQPSDESGRGLLIVAETVLRWGVRHDLTGKTIWTEQELSHDGPSGLRAP</sequence>
<dbReference type="InterPro" id="IPR001932">
    <property type="entry name" value="PPM-type_phosphatase-like_dom"/>
</dbReference>
<dbReference type="SUPFAM" id="SSF55781">
    <property type="entry name" value="GAF domain-like"/>
    <property type="match status" value="1"/>
</dbReference>
<evidence type="ECO:0000313" key="4">
    <source>
        <dbReference type="EMBL" id="MDU9001886.1"/>
    </source>
</evidence>
<dbReference type="InterPro" id="IPR003594">
    <property type="entry name" value="HATPase_dom"/>
</dbReference>
<dbReference type="InterPro" id="IPR029016">
    <property type="entry name" value="GAF-like_dom_sf"/>
</dbReference>
<organism evidence="4 5">
    <name type="scientific">Streptomyces mirabilis</name>
    <dbReference type="NCBI Taxonomy" id="68239"/>
    <lineage>
        <taxon>Bacteria</taxon>
        <taxon>Bacillati</taxon>
        <taxon>Actinomycetota</taxon>
        <taxon>Actinomycetes</taxon>
        <taxon>Kitasatosporales</taxon>
        <taxon>Streptomycetaceae</taxon>
        <taxon>Streptomyces</taxon>
    </lineage>
</organism>
<dbReference type="PANTHER" id="PTHR43156">
    <property type="entry name" value="STAGE II SPORULATION PROTEIN E-RELATED"/>
    <property type="match status" value="1"/>
</dbReference>
<dbReference type="Pfam" id="PF01590">
    <property type="entry name" value="GAF"/>
    <property type="match status" value="1"/>
</dbReference>
<evidence type="ECO:0000256" key="1">
    <source>
        <dbReference type="ARBA" id="ARBA00022801"/>
    </source>
</evidence>
<protein>
    <submittedName>
        <fullName evidence="4">SpoIIE family protein phosphatase</fullName>
    </submittedName>
</protein>
<proteinExistence type="predicted"/>
<accession>A0ABU3V6S9</accession>
<evidence type="ECO:0000256" key="2">
    <source>
        <dbReference type="SAM" id="MobiDB-lite"/>
    </source>
</evidence>
<keyword evidence="1" id="KW-0378">Hydrolase</keyword>
<dbReference type="PANTHER" id="PTHR43156:SF2">
    <property type="entry name" value="STAGE II SPORULATION PROTEIN E"/>
    <property type="match status" value="1"/>
</dbReference>
<feature type="region of interest" description="Disordered" evidence="2">
    <location>
        <begin position="98"/>
        <end position="120"/>
    </location>
</feature>
<feature type="region of interest" description="Disordered" evidence="2">
    <location>
        <begin position="199"/>
        <end position="230"/>
    </location>
</feature>
<dbReference type="InterPro" id="IPR052016">
    <property type="entry name" value="Bact_Sigma-Reg"/>
</dbReference>
<dbReference type="Pfam" id="PF07228">
    <property type="entry name" value="SpoIIE"/>
    <property type="match status" value="1"/>
</dbReference>
<dbReference type="SMART" id="SM00331">
    <property type="entry name" value="PP2C_SIG"/>
    <property type="match status" value="1"/>
</dbReference>
<dbReference type="Gene3D" id="3.30.565.10">
    <property type="entry name" value="Histidine kinase-like ATPase, C-terminal domain"/>
    <property type="match status" value="1"/>
</dbReference>
<dbReference type="Proteomes" id="UP001257627">
    <property type="component" value="Unassembled WGS sequence"/>
</dbReference>
<dbReference type="InterPro" id="IPR003018">
    <property type="entry name" value="GAF"/>
</dbReference>
<comment type="caution">
    <text evidence="4">The sequence shown here is derived from an EMBL/GenBank/DDBJ whole genome shotgun (WGS) entry which is preliminary data.</text>
</comment>
<dbReference type="InterPro" id="IPR036457">
    <property type="entry name" value="PPM-type-like_dom_sf"/>
</dbReference>
<dbReference type="RefSeq" id="WP_266945443.1">
    <property type="nucleotide sequence ID" value="NZ_JAPEMK010000005.1"/>
</dbReference>
<dbReference type="Gene3D" id="3.60.40.10">
    <property type="entry name" value="PPM-type phosphatase domain"/>
    <property type="match status" value="1"/>
</dbReference>
<dbReference type="Gene3D" id="3.30.450.40">
    <property type="match status" value="1"/>
</dbReference>
<reference evidence="4 5" key="1">
    <citation type="submission" date="2023-02" db="EMBL/GenBank/DDBJ databases">
        <authorList>
            <person name="Maleckis M."/>
        </authorList>
    </citation>
    <scope>NUCLEOTIDE SEQUENCE [LARGE SCALE GENOMIC DNA]</scope>
    <source>
        <strain evidence="4 5">P8-A2</strain>
    </source>
</reference>
<dbReference type="Pfam" id="PF13581">
    <property type="entry name" value="HATPase_c_2"/>
    <property type="match status" value="1"/>
</dbReference>
<evidence type="ECO:0000313" key="5">
    <source>
        <dbReference type="Proteomes" id="UP001257627"/>
    </source>
</evidence>
<keyword evidence="5" id="KW-1185">Reference proteome</keyword>
<gene>
    <name evidence="4" type="ORF">PU648_58825</name>
</gene>
<dbReference type="InterPro" id="IPR036890">
    <property type="entry name" value="HATPase_C_sf"/>
</dbReference>